<proteinExistence type="predicted"/>
<organism evidence="1 2">
    <name type="scientific">Diversispora epigaea</name>
    <dbReference type="NCBI Taxonomy" id="1348612"/>
    <lineage>
        <taxon>Eukaryota</taxon>
        <taxon>Fungi</taxon>
        <taxon>Fungi incertae sedis</taxon>
        <taxon>Mucoromycota</taxon>
        <taxon>Glomeromycotina</taxon>
        <taxon>Glomeromycetes</taxon>
        <taxon>Diversisporales</taxon>
        <taxon>Diversisporaceae</taxon>
        <taxon>Diversispora</taxon>
    </lineage>
</organism>
<evidence type="ECO:0000313" key="2">
    <source>
        <dbReference type="Proteomes" id="UP000266861"/>
    </source>
</evidence>
<name>A0A397H8Y4_9GLOM</name>
<reference evidence="1 2" key="1">
    <citation type="submission" date="2018-08" db="EMBL/GenBank/DDBJ databases">
        <title>Genome and evolution of the arbuscular mycorrhizal fungus Diversispora epigaea (formerly Glomus versiforme) and its bacterial endosymbionts.</title>
        <authorList>
            <person name="Sun X."/>
            <person name="Fei Z."/>
            <person name="Harrison M."/>
        </authorList>
    </citation>
    <scope>NUCLEOTIDE SEQUENCE [LARGE SCALE GENOMIC DNA]</scope>
    <source>
        <strain evidence="1 2">IT104</strain>
    </source>
</reference>
<dbReference type="EMBL" id="PQFF01000329">
    <property type="protein sequence ID" value="RHZ59521.1"/>
    <property type="molecule type" value="Genomic_DNA"/>
</dbReference>
<dbReference type="AlphaFoldDB" id="A0A397H8Y4"/>
<dbReference type="OrthoDB" id="2440309at2759"/>
<gene>
    <name evidence="1" type="ORF">Glove_363g24</name>
</gene>
<evidence type="ECO:0000313" key="1">
    <source>
        <dbReference type="EMBL" id="RHZ59521.1"/>
    </source>
</evidence>
<sequence length="170" mass="19831">MHKLLVFGIWDLGFWQKILIIIWDLGFRHLGFWHLDFEFGLYKEYNIRLNRTTSGTATRPDFSCLINEIPILNSEIKSPGFTPLQQQKDKLKVQLRGRKSINQLLRTKGEPPETVLLINQGDLERINKIAENYNRRTCQNDTTTPLLQIQYMQNLPGSPQLKEIFNSKCG</sequence>
<accession>A0A397H8Y4</accession>
<protein>
    <submittedName>
        <fullName evidence="1">Uncharacterized protein</fullName>
    </submittedName>
</protein>
<dbReference type="Proteomes" id="UP000266861">
    <property type="component" value="Unassembled WGS sequence"/>
</dbReference>
<keyword evidence="2" id="KW-1185">Reference proteome</keyword>
<comment type="caution">
    <text evidence="1">The sequence shown here is derived from an EMBL/GenBank/DDBJ whole genome shotgun (WGS) entry which is preliminary data.</text>
</comment>